<sequence length="604" mass="66436">MKIRFILASLLLLSYSLLTVSIEDDVKCLEGIQNSIKDPDGRLSWSFTNTTVGAICRLTGVACWNEKENRIISLTLSSMQLSGQLPESLHLCHSLQSLDLSDNSLSGSIPVDLCKWLPYVVQLDLSNNHLSGPIPPQIVECKFLNKLILSNNKLSGSIPFEVSRLDRLKEFSVAGNDLSGTIPPDLARFPEESFDGNSGLCGKPLGKCGGLSGKNLGIIIAAGVLGALGSIILGFLIWWWFFVRVSKKKRGYGADSGKDDSSWIQVLRSHKLVQVSLFQKPIVKVKLADLLAATNSFAVENIIISTRTGVSYKAVLPDASALAIKRLSACKLSEKQFRSEMNRLGQLRHPNLVPLLGFCVVEEERLLVYKHMPNGTLYSLLHGNGVDNTLSGVLDWSTRLRIGMGASRGLAWLHHGCQPPYMHQYISSNVILIDDDFDARITDFGLARLVGSRDPNDSSFVHGDLGEFGYVAPEYSSTMVASLKGDVYGFGIVLLELLSGQKPLDVAGAEEGFKGNLVDWVNHLVIAGRSRDVVDKSLYGRGNDDEIMQFLRVACSCVVSRPKDRPSMYQVYESLKSMAEKHGFSEPYDEFPMIFGKQDPDCKE</sequence>
<name>A0A067GSK7_CITSI</name>
<dbReference type="SUPFAM" id="SSF52058">
    <property type="entry name" value="L domain-like"/>
    <property type="match status" value="1"/>
</dbReference>
<evidence type="ECO:0000256" key="7">
    <source>
        <dbReference type="ARBA" id="ARBA00022741"/>
    </source>
</evidence>
<dbReference type="FunFam" id="1.10.510.10:FF:000609">
    <property type="entry name" value="Inactive LRR receptor-like serine/threonine-protein kinase BIR2"/>
    <property type="match status" value="1"/>
</dbReference>
<accession>A0A067GSK7</accession>
<evidence type="ECO:0000256" key="3">
    <source>
        <dbReference type="ARBA" id="ARBA00022614"/>
    </source>
</evidence>
<evidence type="ECO:0000256" key="1">
    <source>
        <dbReference type="ARBA" id="ARBA00004167"/>
    </source>
</evidence>
<dbReference type="EMBL" id="KK784875">
    <property type="protein sequence ID" value="KDO82668.1"/>
    <property type="molecule type" value="Genomic_DNA"/>
</dbReference>
<keyword evidence="8" id="KW-0067">ATP-binding</keyword>
<feature type="transmembrane region" description="Helical" evidence="12">
    <location>
        <begin position="216"/>
        <end position="241"/>
    </location>
</feature>
<dbReference type="SUPFAM" id="SSF56112">
    <property type="entry name" value="Protein kinase-like (PK-like)"/>
    <property type="match status" value="1"/>
</dbReference>
<keyword evidence="11" id="KW-0325">Glycoprotein</keyword>
<dbReference type="InterPro" id="IPR001245">
    <property type="entry name" value="Ser-Thr/Tyr_kinase_cat_dom"/>
</dbReference>
<evidence type="ECO:0000256" key="5">
    <source>
        <dbReference type="ARBA" id="ARBA00022729"/>
    </source>
</evidence>
<dbReference type="PROSITE" id="PS50011">
    <property type="entry name" value="PROTEIN_KINASE_DOM"/>
    <property type="match status" value="1"/>
</dbReference>
<keyword evidence="2" id="KW-0597">Phosphoprotein</keyword>
<proteinExistence type="predicted"/>
<reference evidence="15 16" key="1">
    <citation type="submission" date="2014-04" db="EMBL/GenBank/DDBJ databases">
        <authorList>
            <consortium name="International Citrus Genome Consortium"/>
            <person name="Gmitter F."/>
            <person name="Chen C."/>
            <person name="Farmerie W."/>
            <person name="Harkins T."/>
            <person name="Desany B."/>
            <person name="Mohiuddin M."/>
            <person name="Kodira C."/>
            <person name="Borodovsky M."/>
            <person name="Lomsadze A."/>
            <person name="Burns P."/>
            <person name="Jenkins J."/>
            <person name="Prochnik S."/>
            <person name="Shu S."/>
            <person name="Chapman J."/>
            <person name="Pitluck S."/>
            <person name="Schmutz J."/>
            <person name="Rokhsar D."/>
        </authorList>
    </citation>
    <scope>NUCLEOTIDE SEQUENCE</scope>
</reference>
<organism evidence="15 16">
    <name type="scientific">Citrus sinensis</name>
    <name type="common">Sweet orange</name>
    <name type="synonym">Citrus aurantium var. sinensis</name>
    <dbReference type="NCBI Taxonomy" id="2711"/>
    <lineage>
        <taxon>Eukaryota</taxon>
        <taxon>Viridiplantae</taxon>
        <taxon>Streptophyta</taxon>
        <taxon>Embryophyta</taxon>
        <taxon>Tracheophyta</taxon>
        <taxon>Spermatophyta</taxon>
        <taxon>Magnoliopsida</taxon>
        <taxon>eudicotyledons</taxon>
        <taxon>Gunneridae</taxon>
        <taxon>Pentapetalae</taxon>
        <taxon>rosids</taxon>
        <taxon>malvids</taxon>
        <taxon>Sapindales</taxon>
        <taxon>Rutaceae</taxon>
        <taxon>Aurantioideae</taxon>
        <taxon>Citrus</taxon>
    </lineage>
</organism>
<dbReference type="eggNOG" id="ENOG502QRP1">
    <property type="taxonomic scope" value="Eukaryota"/>
</dbReference>
<keyword evidence="3" id="KW-0433">Leucine-rich repeat</keyword>
<evidence type="ECO:0000256" key="10">
    <source>
        <dbReference type="ARBA" id="ARBA00023136"/>
    </source>
</evidence>
<dbReference type="Gene3D" id="1.10.510.10">
    <property type="entry name" value="Transferase(Phosphotransferase) domain 1"/>
    <property type="match status" value="1"/>
</dbReference>
<dbReference type="InterPro" id="IPR000719">
    <property type="entry name" value="Prot_kinase_dom"/>
</dbReference>
<dbReference type="STRING" id="2711.A0A067GSK7"/>
<evidence type="ECO:0000256" key="2">
    <source>
        <dbReference type="ARBA" id="ARBA00022553"/>
    </source>
</evidence>
<evidence type="ECO:0000256" key="9">
    <source>
        <dbReference type="ARBA" id="ARBA00022989"/>
    </source>
</evidence>
<dbReference type="GO" id="GO:0004672">
    <property type="term" value="F:protein kinase activity"/>
    <property type="evidence" value="ECO:0007669"/>
    <property type="project" value="InterPro"/>
</dbReference>
<evidence type="ECO:0000256" key="8">
    <source>
        <dbReference type="ARBA" id="ARBA00022840"/>
    </source>
</evidence>
<evidence type="ECO:0000259" key="14">
    <source>
        <dbReference type="PROSITE" id="PS50011"/>
    </source>
</evidence>
<keyword evidence="7" id="KW-0547">Nucleotide-binding</keyword>
<evidence type="ECO:0000256" key="4">
    <source>
        <dbReference type="ARBA" id="ARBA00022692"/>
    </source>
</evidence>
<dbReference type="Proteomes" id="UP000027120">
    <property type="component" value="Unassembled WGS sequence"/>
</dbReference>
<dbReference type="CDD" id="cd14066">
    <property type="entry name" value="STKc_IRAK"/>
    <property type="match status" value="1"/>
</dbReference>
<keyword evidence="16" id="KW-1185">Reference proteome</keyword>
<dbReference type="PaxDb" id="2711-XP_006483300.1"/>
<dbReference type="PANTHER" id="PTHR48007:SF86">
    <property type="entry name" value="(WILD MALAYSIAN BANANA) HYPOTHETICAL PROTEIN"/>
    <property type="match status" value="1"/>
</dbReference>
<dbReference type="GO" id="GO:0016020">
    <property type="term" value="C:membrane"/>
    <property type="evidence" value="ECO:0007669"/>
    <property type="project" value="UniProtKB-SubCell"/>
</dbReference>
<evidence type="ECO:0000313" key="15">
    <source>
        <dbReference type="EMBL" id="KDO82668.1"/>
    </source>
</evidence>
<protein>
    <recommendedName>
        <fullName evidence="14">Protein kinase domain-containing protein</fullName>
    </recommendedName>
</protein>
<dbReference type="InterPro" id="IPR032675">
    <property type="entry name" value="LRR_dom_sf"/>
</dbReference>
<dbReference type="FunFam" id="3.80.10.10:FF:000415">
    <property type="entry name" value="Inactive LRR receptor-like serine/threonine-protein kinase BIR2"/>
    <property type="match status" value="1"/>
</dbReference>
<keyword evidence="5 13" id="KW-0732">Signal</keyword>
<dbReference type="Gene3D" id="3.80.10.10">
    <property type="entry name" value="Ribonuclease Inhibitor"/>
    <property type="match status" value="1"/>
</dbReference>
<comment type="subcellular location">
    <subcellularLocation>
        <location evidence="1">Membrane</location>
        <topology evidence="1">Single-pass membrane protein</topology>
    </subcellularLocation>
</comment>
<feature type="signal peptide" evidence="13">
    <location>
        <begin position="1"/>
        <end position="21"/>
    </location>
</feature>
<dbReference type="InterPro" id="IPR011009">
    <property type="entry name" value="Kinase-like_dom_sf"/>
</dbReference>
<gene>
    <name evidence="15" type="ORF">CISIN_1g007423mg</name>
</gene>
<dbReference type="InterPro" id="IPR001611">
    <property type="entry name" value="Leu-rich_rpt"/>
</dbReference>
<feature type="chain" id="PRO_5001638158" description="Protein kinase domain-containing protein" evidence="13">
    <location>
        <begin position="22"/>
        <end position="604"/>
    </location>
</feature>
<feature type="domain" description="Protein kinase" evidence="14">
    <location>
        <begin position="297"/>
        <end position="585"/>
    </location>
</feature>
<evidence type="ECO:0000313" key="16">
    <source>
        <dbReference type="Proteomes" id="UP000027120"/>
    </source>
</evidence>
<dbReference type="InterPro" id="IPR046959">
    <property type="entry name" value="PRK1-6/SRF4-like"/>
</dbReference>
<keyword evidence="4 12" id="KW-0812">Transmembrane</keyword>
<dbReference type="PANTHER" id="PTHR48007">
    <property type="entry name" value="LEUCINE-RICH REPEAT RECEPTOR-LIKE PROTEIN KINASE PXC1"/>
    <property type="match status" value="1"/>
</dbReference>
<keyword evidence="9 12" id="KW-1133">Transmembrane helix</keyword>
<dbReference type="SMR" id="A0A067GSK7"/>
<evidence type="ECO:0000256" key="12">
    <source>
        <dbReference type="SAM" id="Phobius"/>
    </source>
</evidence>
<dbReference type="Pfam" id="PF07714">
    <property type="entry name" value="PK_Tyr_Ser-Thr"/>
    <property type="match status" value="1"/>
</dbReference>
<dbReference type="Pfam" id="PF00560">
    <property type="entry name" value="LRR_1"/>
    <property type="match status" value="4"/>
</dbReference>
<keyword evidence="6" id="KW-0677">Repeat</keyword>
<dbReference type="PRINTS" id="PR00019">
    <property type="entry name" value="LEURICHRPT"/>
</dbReference>
<dbReference type="FunFam" id="3.30.200.20:FF:000428">
    <property type="entry name" value="Inactive LRR receptor-like serine/threonine-protein kinase BIR2"/>
    <property type="match status" value="1"/>
</dbReference>
<keyword evidence="10 12" id="KW-0472">Membrane</keyword>
<evidence type="ECO:0000256" key="11">
    <source>
        <dbReference type="ARBA" id="ARBA00023180"/>
    </source>
</evidence>
<dbReference type="AlphaFoldDB" id="A0A067GSK7"/>
<dbReference type="Gene3D" id="3.30.200.20">
    <property type="entry name" value="Phosphorylase Kinase, domain 1"/>
    <property type="match status" value="1"/>
</dbReference>
<evidence type="ECO:0000256" key="13">
    <source>
        <dbReference type="SAM" id="SignalP"/>
    </source>
</evidence>
<dbReference type="GO" id="GO:0005524">
    <property type="term" value="F:ATP binding"/>
    <property type="evidence" value="ECO:0007669"/>
    <property type="project" value="UniProtKB-KW"/>
</dbReference>
<evidence type="ECO:0000256" key="6">
    <source>
        <dbReference type="ARBA" id="ARBA00022737"/>
    </source>
</evidence>